<name>A0ABS2PD79_9BACL</name>
<sequence length="129" mass="15242">MNVNALHLLGTVNCELSKDRELAGGIRFALRTASTFRKDRFHFHDLEHLFAFVYRHVNQVTYFEQIVDDIITQVEDGHFDSYYVLRNELTNSQECRKVKYFSSEVVRNQNEQDVHIYFPAHSKRQAIGF</sequence>
<evidence type="ECO:0000313" key="2">
    <source>
        <dbReference type="Proteomes" id="UP000741863"/>
    </source>
</evidence>
<gene>
    <name evidence="1" type="ORF">JOD17_002484</name>
</gene>
<protein>
    <submittedName>
        <fullName evidence="1">Uncharacterized protein</fullName>
    </submittedName>
</protein>
<dbReference type="EMBL" id="JAFBEC010000007">
    <property type="protein sequence ID" value="MBM7633390.1"/>
    <property type="molecule type" value="Genomic_DNA"/>
</dbReference>
<accession>A0ABS2PD79</accession>
<keyword evidence="2" id="KW-1185">Reference proteome</keyword>
<reference evidence="1 2" key="1">
    <citation type="submission" date="2021-01" db="EMBL/GenBank/DDBJ databases">
        <title>Genomic Encyclopedia of Type Strains, Phase IV (KMG-IV): sequencing the most valuable type-strain genomes for metagenomic binning, comparative biology and taxonomic classification.</title>
        <authorList>
            <person name="Goeker M."/>
        </authorList>
    </citation>
    <scope>NUCLEOTIDE SEQUENCE [LARGE SCALE GENOMIC DNA]</scope>
    <source>
        <strain evidence="1 2">DSM 25540</strain>
    </source>
</reference>
<evidence type="ECO:0000313" key="1">
    <source>
        <dbReference type="EMBL" id="MBM7633390.1"/>
    </source>
</evidence>
<dbReference type="RefSeq" id="WP_204698020.1">
    <property type="nucleotide sequence ID" value="NZ_JAFBEC010000007.1"/>
</dbReference>
<comment type="caution">
    <text evidence="1">The sequence shown here is derived from an EMBL/GenBank/DDBJ whole genome shotgun (WGS) entry which is preliminary data.</text>
</comment>
<organism evidence="1 2">
    <name type="scientific">Geomicrobium sediminis</name>
    <dbReference type="NCBI Taxonomy" id="1347788"/>
    <lineage>
        <taxon>Bacteria</taxon>
        <taxon>Bacillati</taxon>
        <taxon>Bacillota</taxon>
        <taxon>Bacilli</taxon>
        <taxon>Bacillales</taxon>
        <taxon>Geomicrobium</taxon>
    </lineage>
</organism>
<proteinExistence type="predicted"/>
<dbReference type="Proteomes" id="UP000741863">
    <property type="component" value="Unassembled WGS sequence"/>
</dbReference>